<dbReference type="InterPro" id="IPR003718">
    <property type="entry name" value="OsmC/Ohr_fam"/>
</dbReference>
<sequence length="147" mass="16048">MSKHAASVHWSRIAHPLESETYSRNHQVSLNGEQNVNVSASKEYKGDPRCADPEQLLVTALASCHMLTFLAIADLQGYRVEQYDDSPVGHLEKLDDGLLGIGRVELSPKVVFGGTKTPDSNALARLHAAAHKNCFIRNSLKAKVSIS</sequence>
<evidence type="ECO:0000313" key="1">
    <source>
        <dbReference type="EMBL" id="AQV96584.1"/>
    </source>
</evidence>
<reference evidence="2" key="1">
    <citation type="submission" date="2017-02" db="EMBL/GenBank/DDBJ databases">
        <title>Complete genome sequence of Cupriavidus necator strain NH9, a 3-chlorobenzoate degrader.</title>
        <authorList>
            <person name="Moriuchi R."/>
            <person name="Dohra H."/>
            <person name="Ogawa N."/>
        </authorList>
    </citation>
    <scope>NUCLEOTIDE SEQUENCE [LARGE SCALE GENOMIC DNA]</scope>
    <source>
        <strain evidence="2">NH9</strain>
    </source>
</reference>
<dbReference type="SUPFAM" id="SSF82784">
    <property type="entry name" value="OsmC-like"/>
    <property type="match status" value="1"/>
</dbReference>
<dbReference type="KEGG" id="cuh:BJN34_22215"/>
<dbReference type="InterPro" id="IPR052707">
    <property type="entry name" value="OsmC_Ohr_Peroxiredoxin"/>
</dbReference>
<dbReference type="AlphaFoldDB" id="A0A1U9UV75"/>
<dbReference type="PANTHER" id="PTHR42830:SF2">
    <property type="entry name" value="OSMC_OHR FAMILY PROTEIN"/>
    <property type="match status" value="1"/>
</dbReference>
<organism evidence="1 2">
    <name type="scientific">Cupriavidus necator</name>
    <name type="common">Alcaligenes eutrophus</name>
    <name type="synonym">Ralstonia eutropha</name>
    <dbReference type="NCBI Taxonomy" id="106590"/>
    <lineage>
        <taxon>Bacteria</taxon>
        <taxon>Pseudomonadati</taxon>
        <taxon>Pseudomonadota</taxon>
        <taxon>Betaproteobacteria</taxon>
        <taxon>Burkholderiales</taxon>
        <taxon>Burkholderiaceae</taxon>
        <taxon>Cupriavidus</taxon>
    </lineage>
</organism>
<dbReference type="OrthoDB" id="9795405at2"/>
<dbReference type="InterPro" id="IPR036102">
    <property type="entry name" value="OsmC/Ohrsf"/>
</dbReference>
<accession>A0A1U9UV75</accession>
<dbReference type="RefSeq" id="WP_078199046.1">
    <property type="nucleotide sequence ID" value="NZ_CP017758.1"/>
</dbReference>
<gene>
    <name evidence="1" type="ORF">BJN34_22215</name>
</gene>
<protein>
    <submittedName>
        <fullName evidence="1">Osmotically inducible protein OsmC</fullName>
    </submittedName>
</protein>
<dbReference type="PANTHER" id="PTHR42830">
    <property type="entry name" value="OSMOTICALLY INDUCIBLE FAMILY PROTEIN"/>
    <property type="match status" value="1"/>
</dbReference>
<dbReference type="InterPro" id="IPR015946">
    <property type="entry name" value="KH_dom-like_a/b"/>
</dbReference>
<evidence type="ECO:0000313" key="2">
    <source>
        <dbReference type="Proteomes" id="UP000189627"/>
    </source>
</evidence>
<proteinExistence type="predicted"/>
<dbReference type="EMBL" id="CP017758">
    <property type="protein sequence ID" value="AQV96584.1"/>
    <property type="molecule type" value="Genomic_DNA"/>
</dbReference>
<name>A0A1U9UV75_CUPNE</name>
<dbReference type="Gene3D" id="3.30.300.20">
    <property type="match status" value="1"/>
</dbReference>
<dbReference type="Pfam" id="PF02566">
    <property type="entry name" value="OsmC"/>
    <property type="match status" value="1"/>
</dbReference>
<dbReference type="Proteomes" id="UP000189627">
    <property type="component" value="Chromosome 2"/>
</dbReference>